<protein>
    <submittedName>
        <fullName evidence="2">Putative ovule protein</fullName>
    </submittedName>
</protein>
<feature type="transmembrane region" description="Helical" evidence="1">
    <location>
        <begin position="9"/>
        <end position="30"/>
    </location>
</feature>
<feature type="non-terminal residue" evidence="2">
    <location>
        <position position="62"/>
    </location>
</feature>
<evidence type="ECO:0000313" key="2">
    <source>
        <dbReference type="EMBL" id="JAP07283.1"/>
    </source>
</evidence>
<reference evidence="2" key="1">
    <citation type="submission" date="2015-12" db="EMBL/GenBank/DDBJ databases">
        <title>Gene expression during late stages of embryo sac development: a critical building block for successful pollen-pistil interactions.</title>
        <authorList>
            <person name="Liu Y."/>
            <person name="Joly V."/>
            <person name="Sabar M."/>
            <person name="Matton D.P."/>
        </authorList>
    </citation>
    <scope>NUCLEOTIDE SEQUENCE</scope>
</reference>
<keyword evidence="1" id="KW-0812">Transmembrane</keyword>
<keyword evidence="1" id="KW-1133">Transmembrane helix</keyword>
<accession>A0A0V0GH05</accession>
<evidence type="ECO:0000256" key="1">
    <source>
        <dbReference type="SAM" id="Phobius"/>
    </source>
</evidence>
<keyword evidence="1" id="KW-0472">Membrane</keyword>
<sequence length="62" mass="7239">MLFINYRTILLLSLLPCGRLCTVFLLLTIFSSLSPFYSLEPRIFQKQPLYLPEVVLRSAYIL</sequence>
<proteinExistence type="predicted"/>
<dbReference type="EMBL" id="GEDG01039084">
    <property type="protein sequence ID" value="JAP07283.1"/>
    <property type="molecule type" value="Transcribed_RNA"/>
</dbReference>
<organism evidence="2">
    <name type="scientific">Solanum chacoense</name>
    <name type="common">Chaco potato</name>
    <dbReference type="NCBI Taxonomy" id="4108"/>
    <lineage>
        <taxon>Eukaryota</taxon>
        <taxon>Viridiplantae</taxon>
        <taxon>Streptophyta</taxon>
        <taxon>Embryophyta</taxon>
        <taxon>Tracheophyta</taxon>
        <taxon>Spermatophyta</taxon>
        <taxon>Magnoliopsida</taxon>
        <taxon>eudicotyledons</taxon>
        <taxon>Gunneridae</taxon>
        <taxon>Pentapetalae</taxon>
        <taxon>asterids</taxon>
        <taxon>lamiids</taxon>
        <taxon>Solanales</taxon>
        <taxon>Solanaceae</taxon>
        <taxon>Solanoideae</taxon>
        <taxon>Solaneae</taxon>
        <taxon>Solanum</taxon>
    </lineage>
</organism>
<dbReference type="AlphaFoldDB" id="A0A0V0GH05"/>
<name>A0A0V0GH05_SOLCH</name>